<evidence type="ECO:0000256" key="1">
    <source>
        <dbReference type="ARBA" id="ARBA00004196"/>
    </source>
</evidence>
<keyword evidence="4" id="KW-1133">Transmembrane helix</keyword>
<dbReference type="EMBL" id="JACHJN010000003">
    <property type="protein sequence ID" value="MBB5955896.1"/>
    <property type="molecule type" value="Genomic_DNA"/>
</dbReference>
<comment type="subcellular location">
    <subcellularLocation>
        <location evidence="1">Cell envelope</location>
    </subcellularLocation>
</comment>
<sequence>MDGVGQRAHASSAGSVVQAGRDVTMTVEHHVHPAAVWPVWVGIAVAVTAVGGLAIADVLAGGVLLRAVPVWTIPVACALVAALLSLRRKHRRSPSRQVFFVTSAFSQKYWLAGLVQRLHGVLDRNGIDLVLKVPDRDYDAAAQAHHLRRIVTASRDYVGGFVLASEVHRLRPDLVEFCAELAVPVVFTDVEPFDDESRYPDNAAFVGYLSADIGTLAGHWLVAHLKPKGLPRPHVLIVASREHRDRQEQCAAVLRDGLTDVVITVHDGCAFCRSRAYDAVCSHVDLLDPGRDRLDAVFCTNDEMALGAVDALRAANSPVTADTVVIGVDGTLEVRTMIDDGTSPLRATVVQDSHRLAECAFHVLERMHNHRETSKRTILNPEVYQGRTTGGG</sequence>
<evidence type="ECO:0000313" key="7">
    <source>
        <dbReference type="Proteomes" id="UP000547510"/>
    </source>
</evidence>
<dbReference type="InterPro" id="IPR025997">
    <property type="entry name" value="SBP_2_dom"/>
</dbReference>
<feature type="domain" description="Periplasmic binding protein" evidence="5">
    <location>
        <begin position="100"/>
        <end position="367"/>
    </location>
</feature>
<name>A0A841CJT3_9PSEU</name>
<feature type="transmembrane region" description="Helical" evidence="4">
    <location>
        <begin position="35"/>
        <end position="56"/>
    </location>
</feature>
<proteinExistence type="inferred from homology"/>
<dbReference type="AlphaFoldDB" id="A0A841CJT3"/>
<gene>
    <name evidence="6" type="ORF">FHS29_002477</name>
</gene>
<keyword evidence="4" id="KW-0472">Membrane</keyword>
<dbReference type="Pfam" id="PF13407">
    <property type="entry name" value="Peripla_BP_4"/>
    <property type="match status" value="1"/>
</dbReference>
<evidence type="ECO:0000313" key="6">
    <source>
        <dbReference type="EMBL" id="MBB5955896.1"/>
    </source>
</evidence>
<dbReference type="GO" id="GO:0030246">
    <property type="term" value="F:carbohydrate binding"/>
    <property type="evidence" value="ECO:0007669"/>
    <property type="project" value="UniProtKB-ARBA"/>
</dbReference>
<feature type="transmembrane region" description="Helical" evidence="4">
    <location>
        <begin position="68"/>
        <end position="86"/>
    </location>
</feature>
<keyword evidence="7" id="KW-1185">Reference proteome</keyword>
<dbReference type="GO" id="GO:0030313">
    <property type="term" value="C:cell envelope"/>
    <property type="evidence" value="ECO:0007669"/>
    <property type="project" value="UniProtKB-SubCell"/>
</dbReference>
<organism evidence="6 7">
    <name type="scientific">Saccharothrix tamanrassetensis</name>
    <dbReference type="NCBI Taxonomy" id="1051531"/>
    <lineage>
        <taxon>Bacteria</taxon>
        <taxon>Bacillati</taxon>
        <taxon>Actinomycetota</taxon>
        <taxon>Actinomycetes</taxon>
        <taxon>Pseudonocardiales</taxon>
        <taxon>Pseudonocardiaceae</taxon>
        <taxon>Saccharothrix</taxon>
    </lineage>
</organism>
<evidence type="ECO:0000256" key="3">
    <source>
        <dbReference type="ARBA" id="ARBA00022729"/>
    </source>
</evidence>
<evidence type="ECO:0000259" key="5">
    <source>
        <dbReference type="Pfam" id="PF13407"/>
    </source>
</evidence>
<accession>A0A841CJT3</accession>
<evidence type="ECO:0000256" key="2">
    <source>
        <dbReference type="ARBA" id="ARBA00007639"/>
    </source>
</evidence>
<dbReference type="PANTHER" id="PTHR46847:SF1">
    <property type="entry name" value="D-ALLOSE-BINDING PERIPLASMIC PROTEIN-RELATED"/>
    <property type="match status" value="1"/>
</dbReference>
<evidence type="ECO:0000256" key="4">
    <source>
        <dbReference type="SAM" id="Phobius"/>
    </source>
</evidence>
<dbReference type="InterPro" id="IPR028082">
    <property type="entry name" value="Peripla_BP_I"/>
</dbReference>
<dbReference type="Proteomes" id="UP000547510">
    <property type="component" value="Unassembled WGS sequence"/>
</dbReference>
<dbReference type="PANTHER" id="PTHR46847">
    <property type="entry name" value="D-ALLOSE-BINDING PERIPLASMIC PROTEIN-RELATED"/>
    <property type="match status" value="1"/>
</dbReference>
<keyword evidence="3" id="KW-0732">Signal</keyword>
<dbReference type="SUPFAM" id="SSF53822">
    <property type="entry name" value="Periplasmic binding protein-like I"/>
    <property type="match status" value="1"/>
</dbReference>
<protein>
    <submittedName>
        <fullName evidence="6">Ribose transport system substrate-binding protein</fullName>
    </submittedName>
</protein>
<comment type="caution">
    <text evidence="6">The sequence shown here is derived from an EMBL/GenBank/DDBJ whole genome shotgun (WGS) entry which is preliminary data.</text>
</comment>
<keyword evidence="4" id="KW-0812">Transmembrane</keyword>
<comment type="similarity">
    <text evidence="2">Belongs to the bacterial solute-binding protein 2 family.</text>
</comment>
<dbReference type="Gene3D" id="3.40.50.2300">
    <property type="match status" value="2"/>
</dbReference>
<reference evidence="6 7" key="1">
    <citation type="submission" date="2020-08" db="EMBL/GenBank/DDBJ databases">
        <title>Genomic Encyclopedia of Type Strains, Phase III (KMG-III): the genomes of soil and plant-associated and newly described type strains.</title>
        <authorList>
            <person name="Whitman W."/>
        </authorList>
    </citation>
    <scope>NUCLEOTIDE SEQUENCE [LARGE SCALE GENOMIC DNA]</scope>
    <source>
        <strain evidence="6 7">CECT 8640</strain>
    </source>
</reference>